<dbReference type="SUPFAM" id="SSF64005">
    <property type="entry name" value="Undecaprenyl diphosphate synthase"/>
    <property type="match status" value="1"/>
</dbReference>
<dbReference type="GO" id="GO:0045547">
    <property type="term" value="F:ditrans,polycis-polyprenyl diphosphate synthase [(2E,6E)-farnesyl diphosphate specific] activity"/>
    <property type="evidence" value="ECO:0007669"/>
    <property type="project" value="TreeGrafter"/>
</dbReference>
<dbReference type="InterPro" id="IPR036424">
    <property type="entry name" value="UPP_synth-like_sf"/>
</dbReference>
<dbReference type="PANTHER" id="PTHR10291:SF0">
    <property type="entry name" value="DEHYDRODOLICHYL DIPHOSPHATE SYNTHASE 2"/>
    <property type="match status" value="1"/>
</dbReference>
<sequence length="131" mass="14963">MILPKRDIMTAFPIIAKAVLGDDMKGGISLDKDLTMPVELRDELMPKHVAVIMDGNGRWAKMRGLPPSEGHVAGMHSLKRMVKLCLSWDIKVLTIFMFSTDNWVRSKEEVELLFSLFERIVNSEIEAIMRY</sequence>
<dbReference type="Proteomes" id="UP000242715">
    <property type="component" value="Unassembled WGS sequence"/>
</dbReference>
<gene>
    <name evidence="2" type="ORF">TSUD_413940</name>
</gene>
<evidence type="ECO:0000256" key="1">
    <source>
        <dbReference type="ARBA" id="ARBA00022679"/>
    </source>
</evidence>
<dbReference type="Gene3D" id="3.40.1180.10">
    <property type="entry name" value="Decaprenyl diphosphate synthase-like"/>
    <property type="match status" value="1"/>
</dbReference>
<keyword evidence="3" id="KW-1185">Reference proteome</keyword>
<dbReference type="PANTHER" id="PTHR10291">
    <property type="entry name" value="DEHYDRODOLICHYL DIPHOSPHATE SYNTHASE FAMILY MEMBER"/>
    <property type="match status" value="1"/>
</dbReference>
<dbReference type="EMBL" id="DF975199">
    <property type="protein sequence ID" value="GAU51529.1"/>
    <property type="molecule type" value="Genomic_DNA"/>
</dbReference>
<dbReference type="GO" id="GO:0009409">
    <property type="term" value="P:response to cold"/>
    <property type="evidence" value="ECO:0007669"/>
    <property type="project" value="TreeGrafter"/>
</dbReference>
<dbReference type="GO" id="GO:0009668">
    <property type="term" value="P:plastid membrane organization"/>
    <property type="evidence" value="ECO:0007669"/>
    <property type="project" value="TreeGrafter"/>
</dbReference>
<dbReference type="GO" id="GO:0016094">
    <property type="term" value="P:polyprenol biosynthetic process"/>
    <property type="evidence" value="ECO:0007669"/>
    <property type="project" value="TreeGrafter"/>
</dbReference>
<dbReference type="GO" id="GO:0009570">
    <property type="term" value="C:chloroplast stroma"/>
    <property type="evidence" value="ECO:0007669"/>
    <property type="project" value="TreeGrafter"/>
</dbReference>
<organism evidence="2 3">
    <name type="scientific">Trifolium subterraneum</name>
    <name type="common">Subterranean clover</name>
    <dbReference type="NCBI Taxonomy" id="3900"/>
    <lineage>
        <taxon>Eukaryota</taxon>
        <taxon>Viridiplantae</taxon>
        <taxon>Streptophyta</taxon>
        <taxon>Embryophyta</taxon>
        <taxon>Tracheophyta</taxon>
        <taxon>Spermatophyta</taxon>
        <taxon>Magnoliopsida</taxon>
        <taxon>eudicotyledons</taxon>
        <taxon>Gunneridae</taxon>
        <taxon>Pentapetalae</taxon>
        <taxon>rosids</taxon>
        <taxon>fabids</taxon>
        <taxon>Fabales</taxon>
        <taxon>Fabaceae</taxon>
        <taxon>Papilionoideae</taxon>
        <taxon>50 kb inversion clade</taxon>
        <taxon>NPAAA clade</taxon>
        <taxon>Hologalegina</taxon>
        <taxon>IRL clade</taxon>
        <taxon>Trifolieae</taxon>
        <taxon>Trifolium</taxon>
    </lineage>
</organism>
<dbReference type="Pfam" id="PF01255">
    <property type="entry name" value="Prenyltransf"/>
    <property type="match status" value="1"/>
</dbReference>
<dbReference type="InterPro" id="IPR001441">
    <property type="entry name" value="UPP_synth-like"/>
</dbReference>
<dbReference type="AlphaFoldDB" id="A0A2Z6PUM3"/>
<accession>A0A2Z6PUM3</accession>
<evidence type="ECO:0008006" key="4">
    <source>
        <dbReference type="Google" id="ProtNLM"/>
    </source>
</evidence>
<evidence type="ECO:0000313" key="3">
    <source>
        <dbReference type="Proteomes" id="UP000242715"/>
    </source>
</evidence>
<proteinExistence type="predicted"/>
<dbReference type="OrthoDB" id="4173905at2759"/>
<evidence type="ECO:0000313" key="2">
    <source>
        <dbReference type="EMBL" id="GAU51529.1"/>
    </source>
</evidence>
<protein>
    <recommendedName>
        <fullName evidence="4">Alkyl transferase</fullName>
    </recommendedName>
</protein>
<keyword evidence="1" id="KW-0808">Transferase</keyword>
<name>A0A2Z6PUM3_TRISU</name>
<reference evidence="3" key="1">
    <citation type="journal article" date="2017" name="Front. Plant Sci.">
        <title>Climate Clever Clovers: New Paradigm to Reduce the Environmental Footprint of Ruminants by Breeding Low Methanogenic Forages Utilizing Haplotype Variation.</title>
        <authorList>
            <person name="Kaur P."/>
            <person name="Appels R."/>
            <person name="Bayer P.E."/>
            <person name="Keeble-Gagnere G."/>
            <person name="Wang J."/>
            <person name="Hirakawa H."/>
            <person name="Shirasawa K."/>
            <person name="Vercoe P."/>
            <person name="Stefanova K."/>
            <person name="Durmic Z."/>
            <person name="Nichols P."/>
            <person name="Revell C."/>
            <person name="Isobe S.N."/>
            <person name="Edwards D."/>
            <person name="Erskine W."/>
        </authorList>
    </citation>
    <scope>NUCLEOTIDE SEQUENCE [LARGE SCALE GENOMIC DNA]</scope>
    <source>
        <strain evidence="3">cv. Daliak</strain>
    </source>
</reference>